<keyword evidence="4" id="KW-0808">Transferase</keyword>
<evidence type="ECO:0000313" key="5">
    <source>
        <dbReference type="Proteomes" id="UP000568380"/>
    </source>
</evidence>
<evidence type="ECO:0000256" key="2">
    <source>
        <dbReference type="SAM" id="MobiDB-lite"/>
    </source>
</evidence>
<keyword evidence="5" id="KW-1185">Reference proteome</keyword>
<dbReference type="GO" id="GO:0050313">
    <property type="term" value="F:sulfur dioxygenase activity"/>
    <property type="evidence" value="ECO:0007669"/>
    <property type="project" value="InterPro"/>
</dbReference>
<feature type="compositionally biased region" description="Low complexity" evidence="2">
    <location>
        <begin position="365"/>
        <end position="375"/>
    </location>
</feature>
<dbReference type="AlphaFoldDB" id="A0A7W8ACA2"/>
<dbReference type="SUPFAM" id="SSF56281">
    <property type="entry name" value="Metallo-hydrolase/oxidoreductase"/>
    <property type="match status" value="1"/>
</dbReference>
<accession>A0A7W8ACA2</accession>
<dbReference type="Gene3D" id="3.60.15.10">
    <property type="entry name" value="Ribonuclease Z/Hydroxyacylglutathione hydrolase-like"/>
    <property type="match status" value="1"/>
</dbReference>
<dbReference type="GO" id="GO:0016740">
    <property type="term" value="F:transferase activity"/>
    <property type="evidence" value="ECO:0007669"/>
    <property type="project" value="UniProtKB-KW"/>
</dbReference>
<feature type="region of interest" description="Disordered" evidence="2">
    <location>
        <begin position="365"/>
        <end position="398"/>
    </location>
</feature>
<dbReference type="InterPro" id="IPR036873">
    <property type="entry name" value="Rhodanese-like_dom_sf"/>
</dbReference>
<dbReference type="InterPro" id="IPR044528">
    <property type="entry name" value="POD-like_MBL-fold"/>
</dbReference>
<dbReference type="SMART" id="SM00849">
    <property type="entry name" value="Lactamase_B"/>
    <property type="match status" value="1"/>
</dbReference>
<dbReference type="CDD" id="cd07724">
    <property type="entry name" value="POD-like_MBL-fold"/>
    <property type="match status" value="1"/>
</dbReference>
<dbReference type="SUPFAM" id="SSF52821">
    <property type="entry name" value="Rhodanese/Cell cycle control phosphatase"/>
    <property type="match status" value="2"/>
</dbReference>
<keyword evidence="1" id="KW-0479">Metal-binding</keyword>
<reference evidence="4 5" key="1">
    <citation type="submission" date="2020-08" db="EMBL/GenBank/DDBJ databases">
        <title>Genomic Encyclopedia of Type Strains, Phase IV (KMG-IV): sequencing the most valuable type-strain genomes for metagenomic binning, comparative biology and taxonomic classification.</title>
        <authorList>
            <person name="Goeker M."/>
        </authorList>
    </citation>
    <scope>NUCLEOTIDE SEQUENCE [LARGE SCALE GENOMIC DNA]</scope>
    <source>
        <strain evidence="4 5">DSM 45385</strain>
    </source>
</reference>
<dbReference type="SMART" id="SM00450">
    <property type="entry name" value="RHOD"/>
    <property type="match status" value="1"/>
</dbReference>
<dbReference type="PROSITE" id="PS50206">
    <property type="entry name" value="RHODANESE_3"/>
    <property type="match status" value="1"/>
</dbReference>
<protein>
    <submittedName>
        <fullName evidence="4">Glyoxylase-like metal-dependent hydrolase (Beta-lactamase superfamily II)/rhodanese-related sulfurtransferase</fullName>
    </submittedName>
</protein>
<dbReference type="InterPro" id="IPR051682">
    <property type="entry name" value="Mito_Persulfide_Diox"/>
</dbReference>
<dbReference type="Gene3D" id="3.40.250.10">
    <property type="entry name" value="Rhodanese-like domain"/>
    <property type="match status" value="2"/>
</dbReference>
<dbReference type="PANTHER" id="PTHR43084">
    <property type="entry name" value="PERSULFIDE DIOXYGENASE ETHE1"/>
    <property type="match status" value="1"/>
</dbReference>
<dbReference type="InterPro" id="IPR036866">
    <property type="entry name" value="RibonucZ/Hydroxyglut_hydro"/>
</dbReference>
<organism evidence="4 5">
    <name type="scientific">Nonomuraea endophytica</name>
    <dbReference type="NCBI Taxonomy" id="714136"/>
    <lineage>
        <taxon>Bacteria</taxon>
        <taxon>Bacillati</taxon>
        <taxon>Actinomycetota</taxon>
        <taxon>Actinomycetes</taxon>
        <taxon>Streptosporangiales</taxon>
        <taxon>Streptosporangiaceae</taxon>
        <taxon>Nonomuraea</taxon>
    </lineage>
</organism>
<evidence type="ECO:0000259" key="3">
    <source>
        <dbReference type="PROSITE" id="PS50206"/>
    </source>
</evidence>
<keyword evidence="4" id="KW-0378">Hydrolase</keyword>
<dbReference type="GO" id="GO:0070813">
    <property type="term" value="P:hydrogen sulfide metabolic process"/>
    <property type="evidence" value="ECO:0007669"/>
    <property type="project" value="TreeGrafter"/>
</dbReference>
<dbReference type="GO" id="GO:0046872">
    <property type="term" value="F:metal ion binding"/>
    <property type="evidence" value="ECO:0007669"/>
    <property type="project" value="UniProtKB-KW"/>
</dbReference>
<dbReference type="GO" id="GO:0016787">
    <property type="term" value="F:hydrolase activity"/>
    <property type="evidence" value="ECO:0007669"/>
    <property type="project" value="UniProtKB-KW"/>
</dbReference>
<dbReference type="PANTHER" id="PTHR43084:SF1">
    <property type="entry name" value="PERSULFIDE DIOXYGENASE ETHE1, MITOCHONDRIAL"/>
    <property type="match status" value="1"/>
</dbReference>
<gene>
    <name evidence="4" type="ORF">HNR40_008977</name>
</gene>
<dbReference type="Pfam" id="PF00753">
    <property type="entry name" value="Lactamase_B"/>
    <property type="match status" value="1"/>
</dbReference>
<proteinExistence type="predicted"/>
<evidence type="ECO:0000256" key="1">
    <source>
        <dbReference type="ARBA" id="ARBA00022723"/>
    </source>
</evidence>
<sequence>MFDVHVIETSTLGDRSYLVTDGESAAVVDPQRDVDRILALAGELGVQITTVAETHLHNDYVSGGLELSRLTGAVYALADAADFPHRALSDGDTLDISPTLRLRALHTPGHTFRHLSYILDHDGTPEGVFTGGSLLFGTTGRPDLLGHEHAETLARHQHASARRLADALPDGARIWPTHGFGSFCAVGTAGGDASTLGQQKLANPALRLAEDAFVTEVLSGLDAYPAYYAHMGAINAASPDPVDLRLPEPATPKDLARRIDAGEWVVDLRSRTAYAASHLIGTVSLGLDGSMATWLGWLTARGAPITLIGATRDAVAEARRELVRIGIDHPAAIAIGTPETLATSTTRVGSIRRATFTDLATALTTNTHTPGTAGTSVGEASGTGGLDGTAHDPRGAGGDAADGRLVVVDVRLAGEWRDGHVAGSLNIPLPQLTSRLAEIPAGEVWVHCGSGYRAAAAASLLARAGREVVIIDDAFASAADQGVPMAA</sequence>
<dbReference type="Proteomes" id="UP000568380">
    <property type="component" value="Unassembled WGS sequence"/>
</dbReference>
<dbReference type="EMBL" id="JACHIN010000017">
    <property type="protein sequence ID" value="MBB5083473.1"/>
    <property type="molecule type" value="Genomic_DNA"/>
</dbReference>
<dbReference type="InterPro" id="IPR001279">
    <property type="entry name" value="Metallo-B-lactamas"/>
</dbReference>
<dbReference type="RefSeq" id="WP_184972601.1">
    <property type="nucleotide sequence ID" value="NZ_JACHIN010000017.1"/>
</dbReference>
<feature type="domain" description="Rhodanese" evidence="3">
    <location>
        <begin position="401"/>
        <end position="487"/>
    </location>
</feature>
<evidence type="ECO:0000313" key="4">
    <source>
        <dbReference type="EMBL" id="MBB5083473.1"/>
    </source>
</evidence>
<dbReference type="InterPro" id="IPR001763">
    <property type="entry name" value="Rhodanese-like_dom"/>
</dbReference>
<name>A0A7W8ACA2_9ACTN</name>
<dbReference type="Pfam" id="PF00581">
    <property type="entry name" value="Rhodanese"/>
    <property type="match status" value="1"/>
</dbReference>
<comment type="caution">
    <text evidence="4">The sequence shown here is derived from an EMBL/GenBank/DDBJ whole genome shotgun (WGS) entry which is preliminary data.</text>
</comment>
<dbReference type="GO" id="GO:0006749">
    <property type="term" value="P:glutathione metabolic process"/>
    <property type="evidence" value="ECO:0007669"/>
    <property type="project" value="InterPro"/>
</dbReference>